<dbReference type="SMART" id="SM00421">
    <property type="entry name" value="HTH_LUXR"/>
    <property type="match status" value="1"/>
</dbReference>
<evidence type="ECO:0000313" key="6">
    <source>
        <dbReference type="Proteomes" id="UP000198923"/>
    </source>
</evidence>
<protein>
    <submittedName>
        <fullName evidence="5">Regulatory protein, luxR family</fullName>
    </submittedName>
</protein>
<evidence type="ECO:0000313" key="5">
    <source>
        <dbReference type="EMBL" id="SDG22233.1"/>
    </source>
</evidence>
<dbReference type="PROSITE" id="PS50043">
    <property type="entry name" value="HTH_LUXR_2"/>
    <property type="match status" value="1"/>
</dbReference>
<dbReference type="EMBL" id="FNCN01000002">
    <property type="protein sequence ID" value="SDG22233.1"/>
    <property type="molecule type" value="Genomic_DNA"/>
</dbReference>
<dbReference type="AlphaFoldDB" id="A0A1G7SGW5"/>
<dbReference type="Gene3D" id="3.40.50.2300">
    <property type="match status" value="1"/>
</dbReference>
<dbReference type="InterPro" id="IPR000792">
    <property type="entry name" value="Tscrpt_reg_LuxR_C"/>
</dbReference>
<reference evidence="5 6" key="1">
    <citation type="submission" date="2016-10" db="EMBL/GenBank/DDBJ databases">
        <authorList>
            <person name="de Groot N.N."/>
        </authorList>
    </citation>
    <scope>NUCLEOTIDE SEQUENCE [LARGE SCALE GENOMIC DNA]</scope>
    <source>
        <strain evidence="5 6">CPCC 201354</strain>
    </source>
</reference>
<feature type="domain" description="HTH luxR-type" evidence="4">
    <location>
        <begin position="168"/>
        <end position="233"/>
    </location>
</feature>
<evidence type="ECO:0000256" key="3">
    <source>
        <dbReference type="ARBA" id="ARBA00023163"/>
    </source>
</evidence>
<accession>A0A1G7SGW5</accession>
<evidence type="ECO:0000256" key="2">
    <source>
        <dbReference type="ARBA" id="ARBA00023125"/>
    </source>
</evidence>
<dbReference type="GO" id="GO:0003677">
    <property type="term" value="F:DNA binding"/>
    <property type="evidence" value="ECO:0007669"/>
    <property type="project" value="UniProtKB-KW"/>
</dbReference>
<dbReference type="PRINTS" id="PR00038">
    <property type="entry name" value="HTHLUXR"/>
</dbReference>
<dbReference type="Proteomes" id="UP000198923">
    <property type="component" value="Unassembled WGS sequence"/>
</dbReference>
<keyword evidence="2" id="KW-0238">DNA-binding</keyword>
<proteinExistence type="predicted"/>
<keyword evidence="3" id="KW-0804">Transcription</keyword>
<dbReference type="PROSITE" id="PS00622">
    <property type="entry name" value="HTH_LUXR_1"/>
    <property type="match status" value="1"/>
</dbReference>
<organism evidence="5 6">
    <name type="scientific">Sinosporangium album</name>
    <dbReference type="NCBI Taxonomy" id="504805"/>
    <lineage>
        <taxon>Bacteria</taxon>
        <taxon>Bacillati</taxon>
        <taxon>Actinomycetota</taxon>
        <taxon>Actinomycetes</taxon>
        <taxon>Streptosporangiales</taxon>
        <taxon>Streptosporangiaceae</taxon>
        <taxon>Sinosporangium</taxon>
    </lineage>
</organism>
<keyword evidence="6" id="KW-1185">Reference proteome</keyword>
<dbReference type="PANTHER" id="PTHR44688">
    <property type="entry name" value="DNA-BINDING TRANSCRIPTIONAL ACTIVATOR DEVR_DOSR"/>
    <property type="match status" value="1"/>
</dbReference>
<dbReference type="Pfam" id="PF00196">
    <property type="entry name" value="GerE"/>
    <property type="match status" value="1"/>
</dbReference>
<dbReference type="OrthoDB" id="4224615at2"/>
<evidence type="ECO:0000256" key="1">
    <source>
        <dbReference type="ARBA" id="ARBA00023015"/>
    </source>
</evidence>
<dbReference type="GO" id="GO:0006355">
    <property type="term" value="P:regulation of DNA-templated transcription"/>
    <property type="evidence" value="ECO:0007669"/>
    <property type="project" value="InterPro"/>
</dbReference>
<dbReference type="SUPFAM" id="SSF46894">
    <property type="entry name" value="C-terminal effector domain of the bipartite response regulators"/>
    <property type="match status" value="1"/>
</dbReference>
<keyword evidence="1" id="KW-0805">Transcription regulation</keyword>
<dbReference type="STRING" id="504805.SAMN05421505_102303"/>
<evidence type="ECO:0000259" key="4">
    <source>
        <dbReference type="PROSITE" id="PS50043"/>
    </source>
</evidence>
<dbReference type="CDD" id="cd06170">
    <property type="entry name" value="LuxR_C_like"/>
    <property type="match status" value="1"/>
</dbReference>
<dbReference type="PANTHER" id="PTHR44688:SF25">
    <property type="entry name" value="HTH LUXR-TYPE DOMAIN-CONTAINING PROTEIN"/>
    <property type="match status" value="1"/>
</dbReference>
<name>A0A1G7SGW5_9ACTN</name>
<gene>
    <name evidence="5" type="ORF">SAMN05421505_102303</name>
</gene>
<sequence>MIGILAGTTPASGLSRGGLRFGHRSHEESIYEMKEYRVVVLGHWRAMQTDQVVDDADVMIHRCRGLGDLAAAVHCSRANWIMVGYDYDDSDIQRVVMAAKAMREDVGLVLLGPRHDWRRCERWLKRGCRVYLEHTIDVPRAIAAIKAAQTLDINVMDHVFSRMLCDRVAGPAPHLTRREREVLELLRKGLRNKEIADVMHVTVNTVEYHMRHLLSKFSARSRLEVVERATALGLA</sequence>
<dbReference type="InterPro" id="IPR016032">
    <property type="entry name" value="Sig_transdc_resp-reg_C-effctor"/>
</dbReference>